<sequence>MYSKECRQEKEIALKEVKTLKRINAQLQEEIKALQKSKFYKKNCALRKELISQKEMNEKLKKEYDIGVTERHGLKKELKEARGARKRLRSIENDFTNVKKNLKTTDTEVKIQEKPKRRASTIGKFARSS</sequence>
<dbReference type="Proteomes" id="UP000762676">
    <property type="component" value="Unassembled WGS sequence"/>
</dbReference>
<evidence type="ECO:0000256" key="1">
    <source>
        <dbReference type="SAM" id="Coils"/>
    </source>
</evidence>
<accession>A0AAV4HMI0</accession>
<protein>
    <submittedName>
        <fullName evidence="3">Uncharacterized protein</fullName>
    </submittedName>
</protein>
<feature type="region of interest" description="Disordered" evidence="2">
    <location>
        <begin position="110"/>
        <end position="129"/>
    </location>
</feature>
<dbReference type="AlphaFoldDB" id="A0AAV4HMI0"/>
<name>A0AAV4HMI0_9GAST</name>
<proteinExistence type="predicted"/>
<reference evidence="3 4" key="1">
    <citation type="journal article" date="2021" name="Elife">
        <title>Chloroplast acquisition without the gene transfer in kleptoplastic sea slugs, Plakobranchus ocellatus.</title>
        <authorList>
            <person name="Maeda T."/>
            <person name="Takahashi S."/>
            <person name="Yoshida T."/>
            <person name="Shimamura S."/>
            <person name="Takaki Y."/>
            <person name="Nagai Y."/>
            <person name="Toyoda A."/>
            <person name="Suzuki Y."/>
            <person name="Arimoto A."/>
            <person name="Ishii H."/>
            <person name="Satoh N."/>
            <person name="Nishiyama T."/>
            <person name="Hasebe M."/>
            <person name="Maruyama T."/>
            <person name="Minagawa J."/>
            <person name="Obokata J."/>
            <person name="Shigenobu S."/>
        </authorList>
    </citation>
    <scope>NUCLEOTIDE SEQUENCE [LARGE SCALE GENOMIC DNA]</scope>
</reference>
<keyword evidence="1" id="KW-0175">Coiled coil</keyword>
<dbReference type="EMBL" id="BMAT01005679">
    <property type="protein sequence ID" value="GFR98268.1"/>
    <property type="molecule type" value="Genomic_DNA"/>
</dbReference>
<evidence type="ECO:0000313" key="3">
    <source>
        <dbReference type="EMBL" id="GFR98268.1"/>
    </source>
</evidence>
<evidence type="ECO:0000256" key="2">
    <source>
        <dbReference type="SAM" id="MobiDB-lite"/>
    </source>
</evidence>
<feature type="coiled-coil region" evidence="1">
    <location>
        <begin position="10"/>
        <end position="37"/>
    </location>
</feature>
<comment type="caution">
    <text evidence="3">The sequence shown here is derived from an EMBL/GenBank/DDBJ whole genome shotgun (WGS) entry which is preliminary data.</text>
</comment>
<keyword evidence="4" id="KW-1185">Reference proteome</keyword>
<gene>
    <name evidence="3" type="ORF">ElyMa_002765700</name>
</gene>
<evidence type="ECO:0000313" key="4">
    <source>
        <dbReference type="Proteomes" id="UP000762676"/>
    </source>
</evidence>
<organism evidence="3 4">
    <name type="scientific">Elysia marginata</name>
    <dbReference type="NCBI Taxonomy" id="1093978"/>
    <lineage>
        <taxon>Eukaryota</taxon>
        <taxon>Metazoa</taxon>
        <taxon>Spiralia</taxon>
        <taxon>Lophotrochozoa</taxon>
        <taxon>Mollusca</taxon>
        <taxon>Gastropoda</taxon>
        <taxon>Heterobranchia</taxon>
        <taxon>Euthyneura</taxon>
        <taxon>Panpulmonata</taxon>
        <taxon>Sacoglossa</taxon>
        <taxon>Placobranchoidea</taxon>
        <taxon>Plakobranchidae</taxon>
        <taxon>Elysia</taxon>
    </lineage>
</organism>